<evidence type="ECO:0000313" key="1">
    <source>
        <dbReference type="EMBL" id="GAK54720.1"/>
    </source>
</evidence>
<name>A0A081BTI9_9BACT</name>
<sequence>MDVRYTYNNIVFIWDEDKARLNRQKHGVRFEIAAEAFFDPFLVFVDASRNFEQRDALIGKTTTNQLLFVVHIQSDDDQIRIISARKATGREKNVYYEYQQP</sequence>
<proteinExistence type="predicted"/>
<dbReference type="InterPro" id="IPR007460">
    <property type="entry name" value="BrnT_toxin"/>
</dbReference>
<dbReference type="Pfam" id="PF04365">
    <property type="entry name" value="BrnT_toxin"/>
    <property type="match status" value="1"/>
</dbReference>
<protein>
    <recommendedName>
        <fullName evidence="3">BrnT family toxin</fullName>
    </recommendedName>
</protein>
<organism evidence="1 2">
    <name type="scientific">Candidatus Moduliflexus flocculans</name>
    <dbReference type="NCBI Taxonomy" id="1499966"/>
    <lineage>
        <taxon>Bacteria</taxon>
        <taxon>Candidatus Moduliflexota</taxon>
        <taxon>Candidatus Moduliflexia</taxon>
        <taxon>Candidatus Moduliflexales</taxon>
        <taxon>Candidatus Moduliflexaceae</taxon>
    </lineage>
</organism>
<accession>A0A081BTI9</accession>
<dbReference type="STRING" id="1499966.U14_06008"/>
<dbReference type="EMBL" id="DF820462">
    <property type="protein sequence ID" value="GAK54720.1"/>
    <property type="molecule type" value="Genomic_DNA"/>
</dbReference>
<dbReference type="Proteomes" id="UP000030700">
    <property type="component" value="Unassembled WGS sequence"/>
</dbReference>
<evidence type="ECO:0008006" key="3">
    <source>
        <dbReference type="Google" id="ProtNLM"/>
    </source>
</evidence>
<keyword evidence="2" id="KW-1185">Reference proteome</keyword>
<dbReference type="AlphaFoldDB" id="A0A081BTI9"/>
<reference evidence="1 2" key="1">
    <citation type="journal article" date="2015" name="PeerJ">
        <title>First genomic representation of candidate bacterial phylum KSB3 points to enhanced environmental sensing as a trigger of wastewater bulking.</title>
        <authorList>
            <person name="Sekiguchi Y."/>
            <person name="Ohashi A."/>
            <person name="Parks D.H."/>
            <person name="Yamauchi T."/>
            <person name="Tyson G.W."/>
            <person name="Hugenholtz P."/>
        </authorList>
    </citation>
    <scope>NUCLEOTIDE SEQUENCE [LARGE SCALE GENOMIC DNA]</scope>
</reference>
<gene>
    <name evidence="1" type="ORF">U14_06008</name>
</gene>
<dbReference type="Gene3D" id="3.10.450.530">
    <property type="entry name" value="Ribonuclease toxin, BrnT, of type II toxin-antitoxin system"/>
    <property type="match status" value="1"/>
</dbReference>
<dbReference type="HOGENOM" id="CLU_149290_1_2_0"/>
<evidence type="ECO:0000313" key="2">
    <source>
        <dbReference type="Proteomes" id="UP000030700"/>
    </source>
</evidence>
<dbReference type="InterPro" id="IPR038573">
    <property type="entry name" value="BrnT_sf"/>
</dbReference>